<reference evidence="4" key="1">
    <citation type="submission" date="2016-06" db="UniProtKB">
        <authorList>
            <consortium name="WormBaseParasite"/>
        </authorList>
    </citation>
    <scope>IDENTIFICATION</scope>
</reference>
<feature type="compositionally biased region" description="Basic and acidic residues" evidence="1">
    <location>
        <begin position="109"/>
        <end position="123"/>
    </location>
</feature>
<evidence type="ECO:0000313" key="3">
    <source>
        <dbReference type="Proteomes" id="UP000279833"/>
    </source>
</evidence>
<proteinExistence type="predicted"/>
<evidence type="ECO:0000313" key="2">
    <source>
        <dbReference type="EMBL" id="VDP30891.1"/>
    </source>
</evidence>
<name>A0A183K0F7_9TREM</name>
<gene>
    <name evidence="2" type="ORF">SCUD_LOCUS8468</name>
</gene>
<reference evidence="2 3" key="2">
    <citation type="submission" date="2018-11" db="EMBL/GenBank/DDBJ databases">
        <authorList>
            <consortium name="Pathogen Informatics"/>
        </authorList>
    </citation>
    <scope>NUCLEOTIDE SEQUENCE [LARGE SCALE GENOMIC DNA]</scope>
    <source>
        <strain evidence="2">Dakar</strain>
        <strain evidence="3">Dakar, Senegal</strain>
    </source>
</reference>
<evidence type="ECO:0000256" key="1">
    <source>
        <dbReference type="SAM" id="MobiDB-lite"/>
    </source>
</evidence>
<keyword evidence="3" id="KW-1185">Reference proteome</keyword>
<protein>
    <submittedName>
        <fullName evidence="2 4">Uncharacterized protein</fullName>
    </submittedName>
</protein>
<sequence>MATGDQQLVHTPFVPSGYWSPCAPLVWDPVKAPDIRFSLAYFKRRSEISDSTSDSPSKRATLYYYKRGQYDQQPRGIHNIRQIAEICPCLNKDYLHWLEENLLISKHNNNNEDDHNLESEKRASLSYFK</sequence>
<dbReference type="Proteomes" id="UP000279833">
    <property type="component" value="Unassembled WGS sequence"/>
</dbReference>
<evidence type="ECO:0000313" key="4">
    <source>
        <dbReference type="WBParaSite" id="SCUD_0000846801-mRNA-1"/>
    </source>
</evidence>
<dbReference type="AlphaFoldDB" id="A0A183K0F7"/>
<accession>A0A183K0F7</accession>
<feature type="region of interest" description="Disordered" evidence="1">
    <location>
        <begin position="109"/>
        <end position="129"/>
    </location>
</feature>
<dbReference type="EMBL" id="UZAK01032759">
    <property type="protein sequence ID" value="VDP30891.1"/>
    <property type="molecule type" value="Genomic_DNA"/>
</dbReference>
<dbReference type="WBParaSite" id="SCUD_0000846801-mRNA-1">
    <property type="protein sequence ID" value="SCUD_0000846801-mRNA-1"/>
    <property type="gene ID" value="SCUD_0000846801"/>
</dbReference>
<organism evidence="4">
    <name type="scientific">Schistosoma curassoni</name>
    <dbReference type="NCBI Taxonomy" id="6186"/>
    <lineage>
        <taxon>Eukaryota</taxon>
        <taxon>Metazoa</taxon>
        <taxon>Spiralia</taxon>
        <taxon>Lophotrochozoa</taxon>
        <taxon>Platyhelminthes</taxon>
        <taxon>Trematoda</taxon>
        <taxon>Digenea</taxon>
        <taxon>Strigeidida</taxon>
        <taxon>Schistosomatoidea</taxon>
        <taxon>Schistosomatidae</taxon>
        <taxon>Schistosoma</taxon>
    </lineage>
</organism>